<dbReference type="InterPro" id="IPR010982">
    <property type="entry name" value="Lambda_DNA-bd_dom_sf"/>
</dbReference>
<sequence length="154" mass="17949">MNMVENVDMLSKNLSQLRKYYRVSFKELVLFFGKTVRAVDIKRWESGELIPDSMQKKILAEIFDVTVDELCKEEVIYRRSFEYFFAGKLEWLRYEKGFTRLQLATKVGCTGQAILSYEHGISFPSESMLKKIATVFEKEVSYFIPSFGGCEKTC</sequence>
<dbReference type="InterPro" id="IPR001387">
    <property type="entry name" value="Cro/C1-type_HTH"/>
</dbReference>
<comment type="caution">
    <text evidence="3">The sequence shown here is derived from an EMBL/GenBank/DDBJ whole genome shotgun (WGS) entry which is preliminary data.</text>
</comment>
<evidence type="ECO:0000256" key="1">
    <source>
        <dbReference type="ARBA" id="ARBA00023125"/>
    </source>
</evidence>
<feature type="domain" description="HTH cro/C1-type" evidence="2">
    <location>
        <begin position="95"/>
        <end position="143"/>
    </location>
</feature>
<dbReference type="Pfam" id="PF01381">
    <property type="entry name" value="HTH_3"/>
    <property type="match status" value="1"/>
</dbReference>
<evidence type="ECO:0000259" key="2">
    <source>
        <dbReference type="PROSITE" id="PS50943"/>
    </source>
</evidence>
<dbReference type="AlphaFoldDB" id="A0AB73PJH0"/>
<dbReference type="SUPFAM" id="SSF47413">
    <property type="entry name" value="lambda repressor-like DNA-binding domains"/>
    <property type="match status" value="2"/>
</dbReference>
<protein>
    <recommendedName>
        <fullName evidence="2">HTH cro/C1-type domain-containing protein</fullName>
    </recommendedName>
</protein>
<keyword evidence="1" id="KW-0238">DNA-binding</keyword>
<feature type="domain" description="HTH cro/C1-type" evidence="2">
    <location>
        <begin position="41"/>
        <end position="70"/>
    </location>
</feature>
<name>A0AB73PJH0_ENTFC</name>
<dbReference type="Proteomes" id="UP000194737">
    <property type="component" value="Unassembled WGS sequence"/>
</dbReference>
<accession>A0AB73PJH0</accession>
<dbReference type="CDD" id="cd00093">
    <property type="entry name" value="HTH_XRE"/>
    <property type="match status" value="2"/>
</dbReference>
<dbReference type="PANTHER" id="PTHR46558">
    <property type="entry name" value="TRACRIPTIONAL REGULATORY PROTEIN-RELATED-RELATED"/>
    <property type="match status" value="1"/>
</dbReference>
<organism evidence="3 4">
    <name type="scientific">Enterococcus faecium</name>
    <name type="common">Streptococcus faecium</name>
    <dbReference type="NCBI Taxonomy" id="1352"/>
    <lineage>
        <taxon>Bacteria</taxon>
        <taxon>Bacillati</taxon>
        <taxon>Bacillota</taxon>
        <taxon>Bacilli</taxon>
        <taxon>Lactobacillales</taxon>
        <taxon>Enterococcaceae</taxon>
        <taxon>Enterococcus</taxon>
    </lineage>
</organism>
<proteinExistence type="predicted"/>
<dbReference type="Gene3D" id="1.10.260.40">
    <property type="entry name" value="lambda repressor-like DNA-binding domains"/>
    <property type="match status" value="2"/>
</dbReference>
<reference evidence="3 4" key="1">
    <citation type="submission" date="2017-05" db="EMBL/GenBank/DDBJ databases">
        <title>The Genome Sequence of Enterococcus faecium 6F2_DIV0138.</title>
        <authorList>
            <consortium name="The Broad Institute Genomics Platform"/>
            <consortium name="The Broad Institute Genomic Center for Infectious Diseases"/>
            <person name="Earl A."/>
            <person name="Manson A."/>
            <person name="Schwartman J."/>
            <person name="Gilmore M."/>
            <person name="Abouelleil A."/>
            <person name="Cao P."/>
            <person name="Chapman S."/>
            <person name="Cusick C."/>
            <person name="Shea T."/>
            <person name="Young S."/>
            <person name="Neafsey D."/>
            <person name="Nusbaum C."/>
            <person name="Birren B."/>
        </authorList>
    </citation>
    <scope>NUCLEOTIDE SEQUENCE [LARGE SCALE GENOMIC DNA]</scope>
    <source>
        <strain evidence="3 4">6F2_DIV0138</strain>
    </source>
</reference>
<gene>
    <name evidence="3" type="ORF">A5804_002918</name>
</gene>
<dbReference type="PANTHER" id="PTHR46558:SF4">
    <property type="entry name" value="DNA-BIDING PHAGE PROTEIN"/>
    <property type="match status" value="1"/>
</dbReference>
<dbReference type="PROSITE" id="PS50943">
    <property type="entry name" value="HTH_CROC1"/>
    <property type="match status" value="2"/>
</dbReference>
<dbReference type="SMART" id="SM00530">
    <property type="entry name" value="HTH_XRE"/>
    <property type="match status" value="2"/>
</dbReference>
<dbReference type="EMBL" id="NGLB01000005">
    <property type="protein sequence ID" value="OTN93548.1"/>
    <property type="molecule type" value="Genomic_DNA"/>
</dbReference>
<dbReference type="GO" id="GO:0003677">
    <property type="term" value="F:DNA binding"/>
    <property type="evidence" value="ECO:0007669"/>
    <property type="project" value="UniProtKB-KW"/>
</dbReference>
<evidence type="ECO:0000313" key="4">
    <source>
        <dbReference type="Proteomes" id="UP000194737"/>
    </source>
</evidence>
<evidence type="ECO:0000313" key="3">
    <source>
        <dbReference type="EMBL" id="OTN93548.1"/>
    </source>
</evidence>
<dbReference type="RefSeq" id="WP_086325307.1">
    <property type="nucleotide sequence ID" value="NZ_NGLB01000005.1"/>
</dbReference>